<dbReference type="PANTHER" id="PTHR43861">
    <property type="entry name" value="TRANS-ACONITATE 2-METHYLTRANSFERASE-RELATED"/>
    <property type="match status" value="1"/>
</dbReference>
<keyword evidence="2" id="KW-0489">Methyltransferase</keyword>
<dbReference type="InterPro" id="IPR029063">
    <property type="entry name" value="SAM-dependent_MTases_sf"/>
</dbReference>
<proteinExistence type="predicted"/>
<dbReference type="GO" id="GO:0032259">
    <property type="term" value="P:methylation"/>
    <property type="evidence" value="ECO:0007669"/>
    <property type="project" value="UniProtKB-KW"/>
</dbReference>
<dbReference type="CDD" id="cd02440">
    <property type="entry name" value="AdoMet_MTases"/>
    <property type="match status" value="1"/>
</dbReference>
<sequence>MENSVKNSYNKICKKWSKFRKNTSINQCIVDFANNLSPNSRVLDIGCGTGYPIASYLSKQGFQVTGIDISEEMIKQAQKLNLRNATFLVEDILNFKTDKKYDAIIAFDSIWHIRHDKQECIYQIISSLLTPGGLFLFTHGKNDGEIISTMWGESFYHSALDLEKVHKLLKQNGFDILSSIEDYVEETTGDRELLIIAKKYPLIKV</sequence>
<dbReference type="GO" id="GO:0008168">
    <property type="term" value="F:methyltransferase activity"/>
    <property type="evidence" value="ECO:0007669"/>
    <property type="project" value="UniProtKB-KW"/>
</dbReference>
<feature type="domain" description="Methyltransferase" evidence="1">
    <location>
        <begin position="37"/>
        <end position="171"/>
    </location>
</feature>
<dbReference type="AlphaFoldDB" id="A0A6F9MS30"/>
<dbReference type="InterPro" id="IPR025714">
    <property type="entry name" value="Methyltranfer_dom"/>
</dbReference>
<comment type="caution">
    <text evidence="2">The sequence shown here is derived from an EMBL/GenBank/DDBJ whole genome shotgun (WGS) entry which is preliminary data.</text>
</comment>
<reference evidence="2" key="1">
    <citation type="submission" date="2020-01" db="EMBL/GenBank/DDBJ databases">
        <authorList>
            <consortium name="GenomeTrakr network: Whole genome sequencing for foodborne pathogen traceback"/>
        </authorList>
    </citation>
    <scope>NUCLEOTIDE SEQUENCE</scope>
    <source>
        <strain evidence="2">CFSAN096326</strain>
    </source>
</reference>
<keyword evidence="2" id="KW-0808">Transferase</keyword>
<name>A0A6F9MS30_CAMJU</name>
<dbReference type="SUPFAM" id="SSF53335">
    <property type="entry name" value="S-adenosyl-L-methionine-dependent methyltransferases"/>
    <property type="match status" value="1"/>
</dbReference>
<dbReference type="Pfam" id="PF13847">
    <property type="entry name" value="Methyltransf_31"/>
    <property type="match status" value="1"/>
</dbReference>
<dbReference type="EMBL" id="AANOQJ010000003">
    <property type="protein sequence ID" value="EDP8036067.1"/>
    <property type="molecule type" value="Genomic_DNA"/>
</dbReference>
<dbReference type="Gene3D" id="3.40.50.150">
    <property type="entry name" value="Vaccinia Virus protein VP39"/>
    <property type="match status" value="1"/>
</dbReference>
<evidence type="ECO:0000259" key="1">
    <source>
        <dbReference type="Pfam" id="PF13847"/>
    </source>
</evidence>
<evidence type="ECO:0000313" key="2">
    <source>
        <dbReference type="EMBL" id="EDP8036067.1"/>
    </source>
</evidence>
<organism evidence="2">
    <name type="scientific">Campylobacter jejuni</name>
    <dbReference type="NCBI Taxonomy" id="197"/>
    <lineage>
        <taxon>Bacteria</taxon>
        <taxon>Pseudomonadati</taxon>
        <taxon>Campylobacterota</taxon>
        <taxon>Epsilonproteobacteria</taxon>
        <taxon>Campylobacterales</taxon>
        <taxon>Campylobacteraceae</taxon>
        <taxon>Campylobacter</taxon>
    </lineage>
</organism>
<protein>
    <submittedName>
        <fullName evidence="2">Methyltransferase domain-containing protein</fullName>
    </submittedName>
</protein>
<gene>
    <name evidence="2" type="ORF">GRO02_02935</name>
</gene>
<accession>A0A6F9MS30</accession>